<dbReference type="OrthoDB" id="5152716at2759"/>
<gene>
    <name evidence="2" type="ORF">M441DRAFT_312879</name>
</gene>
<name>A0A2T3ZKD8_TRIA4</name>
<accession>A0A2T3ZKD8</accession>
<feature type="compositionally biased region" description="Basic and acidic residues" evidence="1">
    <location>
        <begin position="48"/>
        <end position="58"/>
    </location>
</feature>
<reference evidence="2 3" key="1">
    <citation type="submission" date="2016-07" db="EMBL/GenBank/DDBJ databases">
        <title>Multiple horizontal gene transfer events from other fungi enriched the ability of initially mycotrophic Trichoderma (Ascomycota) to feed on dead plant biomass.</title>
        <authorList>
            <consortium name="DOE Joint Genome Institute"/>
            <person name="Aerts A."/>
            <person name="Atanasova L."/>
            <person name="Chenthamara K."/>
            <person name="Zhang J."/>
            <person name="Grujic M."/>
            <person name="Henrissat B."/>
            <person name="Kuo A."/>
            <person name="Salamov A."/>
            <person name="Lipzen A."/>
            <person name="Labutti K."/>
            <person name="Barry K."/>
            <person name="Miao Y."/>
            <person name="Rahimi M.J."/>
            <person name="Shen Q."/>
            <person name="Grigoriev I.V."/>
            <person name="Kubicek C.P."/>
            <person name="Druzhinina I.S."/>
        </authorList>
    </citation>
    <scope>NUCLEOTIDE SEQUENCE [LARGE SCALE GENOMIC DNA]</scope>
    <source>
        <strain evidence="2 3">CBS 433.97</strain>
    </source>
</reference>
<dbReference type="AlphaFoldDB" id="A0A2T3ZKD8"/>
<dbReference type="Proteomes" id="UP000240493">
    <property type="component" value="Unassembled WGS sequence"/>
</dbReference>
<evidence type="ECO:0000313" key="3">
    <source>
        <dbReference type="Proteomes" id="UP000240493"/>
    </source>
</evidence>
<evidence type="ECO:0000256" key="1">
    <source>
        <dbReference type="SAM" id="MobiDB-lite"/>
    </source>
</evidence>
<proteinExistence type="predicted"/>
<feature type="region of interest" description="Disordered" evidence="1">
    <location>
        <begin position="1"/>
        <end position="65"/>
    </location>
</feature>
<organism evidence="2 3">
    <name type="scientific">Trichoderma asperellum (strain ATCC 204424 / CBS 433.97 / NBRC 101777)</name>
    <dbReference type="NCBI Taxonomy" id="1042311"/>
    <lineage>
        <taxon>Eukaryota</taxon>
        <taxon>Fungi</taxon>
        <taxon>Dikarya</taxon>
        <taxon>Ascomycota</taxon>
        <taxon>Pezizomycotina</taxon>
        <taxon>Sordariomycetes</taxon>
        <taxon>Hypocreomycetidae</taxon>
        <taxon>Hypocreales</taxon>
        <taxon>Hypocreaceae</taxon>
        <taxon>Trichoderma</taxon>
    </lineage>
</organism>
<dbReference type="EMBL" id="KZ679257">
    <property type="protein sequence ID" value="PTB45266.1"/>
    <property type="molecule type" value="Genomic_DNA"/>
</dbReference>
<feature type="compositionally biased region" description="Polar residues" evidence="1">
    <location>
        <begin position="20"/>
        <end position="40"/>
    </location>
</feature>
<sequence>MSEPISWKKKKKKSPCTPFSRATSTSSDKGSRILKSSSHPGQAPMCNEKGKGLSDVHQHPPCPCARRQTTNRVEIIKRTTLYTAEARGDCRHPCGQGERTRKKFTLGCRGYTIINQGGFDGSFGNQSKRQIL</sequence>
<keyword evidence="3" id="KW-1185">Reference proteome</keyword>
<protein>
    <submittedName>
        <fullName evidence="2">Uncharacterized protein</fullName>
    </submittedName>
</protein>
<evidence type="ECO:0000313" key="2">
    <source>
        <dbReference type="EMBL" id="PTB45266.1"/>
    </source>
</evidence>